<accession>A0A4Y6UV12</accession>
<evidence type="ECO:0000256" key="1">
    <source>
        <dbReference type="SAM" id="MobiDB-lite"/>
    </source>
</evidence>
<proteinExistence type="predicted"/>
<dbReference type="EMBL" id="CP041217">
    <property type="protein sequence ID" value="QDH21552.1"/>
    <property type="molecule type" value="Genomic_DNA"/>
</dbReference>
<organism evidence="2 3">
    <name type="scientific">Saccharibacillus brassicae</name>
    <dbReference type="NCBI Taxonomy" id="2583377"/>
    <lineage>
        <taxon>Bacteria</taxon>
        <taxon>Bacillati</taxon>
        <taxon>Bacillota</taxon>
        <taxon>Bacilli</taxon>
        <taxon>Bacillales</taxon>
        <taxon>Paenibacillaceae</taxon>
        <taxon>Saccharibacillus</taxon>
    </lineage>
</organism>
<evidence type="ECO:0000313" key="3">
    <source>
        <dbReference type="Proteomes" id="UP000316968"/>
    </source>
</evidence>
<dbReference type="AlphaFoldDB" id="A0A4Y6UV12"/>
<reference evidence="2 3" key="1">
    <citation type="submission" date="2019-06" db="EMBL/GenBank/DDBJ databases">
        <title>Saccharibacillus brassicae sp. nov., an endophytic bacterium isolated from Chinese cabbage seeds (Brassica pekinensis).</title>
        <authorList>
            <person name="Jiang L."/>
            <person name="Lee J."/>
            <person name="Kim S.W."/>
        </authorList>
    </citation>
    <scope>NUCLEOTIDE SEQUENCE [LARGE SCALE GENOMIC DNA]</scope>
    <source>
        <strain evidence="3">KCTC 43072 / ATSA2</strain>
    </source>
</reference>
<keyword evidence="3" id="KW-1185">Reference proteome</keyword>
<name>A0A4Y6UV12_SACBS</name>
<sequence>MPASISTPNSGSASASASGSAPNSGSASASISRRSSTDAYKSPQPPIPRPAGFSHAIEIRSRRLSSPAPGIKIRTARGTF</sequence>
<feature type="region of interest" description="Disordered" evidence="1">
    <location>
        <begin position="1"/>
        <end position="80"/>
    </location>
</feature>
<protein>
    <submittedName>
        <fullName evidence="2">Uncharacterized protein</fullName>
    </submittedName>
</protein>
<dbReference type="Proteomes" id="UP000316968">
    <property type="component" value="Chromosome"/>
</dbReference>
<feature type="compositionally biased region" description="Low complexity" evidence="1">
    <location>
        <begin position="1"/>
        <end position="34"/>
    </location>
</feature>
<evidence type="ECO:0000313" key="2">
    <source>
        <dbReference type="EMBL" id="QDH21552.1"/>
    </source>
</evidence>
<dbReference type="KEGG" id="saca:FFV09_12305"/>
<gene>
    <name evidence="2" type="ORF">FFV09_12305</name>
</gene>